<feature type="compositionally biased region" description="Polar residues" evidence="1">
    <location>
        <begin position="22"/>
        <end position="56"/>
    </location>
</feature>
<name>A0AAE0G1R4_9CHLO</name>
<evidence type="ECO:0000313" key="2">
    <source>
        <dbReference type="EMBL" id="KAK3269817.1"/>
    </source>
</evidence>
<reference evidence="2 3" key="1">
    <citation type="journal article" date="2015" name="Genome Biol. Evol.">
        <title>Comparative Genomics of a Bacterivorous Green Alga Reveals Evolutionary Causalities and Consequences of Phago-Mixotrophic Mode of Nutrition.</title>
        <authorList>
            <person name="Burns J.A."/>
            <person name="Paasch A."/>
            <person name="Narechania A."/>
            <person name="Kim E."/>
        </authorList>
    </citation>
    <scope>NUCLEOTIDE SEQUENCE [LARGE SCALE GENOMIC DNA]</scope>
    <source>
        <strain evidence="2 3">PLY_AMNH</strain>
    </source>
</reference>
<proteinExistence type="predicted"/>
<comment type="caution">
    <text evidence="2">The sequence shown here is derived from an EMBL/GenBank/DDBJ whole genome shotgun (WGS) entry which is preliminary data.</text>
</comment>
<dbReference type="Proteomes" id="UP001190700">
    <property type="component" value="Unassembled WGS sequence"/>
</dbReference>
<feature type="compositionally biased region" description="Basic and acidic residues" evidence="1">
    <location>
        <begin position="10"/>
        <end position="21"/>
    </location>
</feature>
<dbReference type="EMBL" id="LGRX02010721">
    <property type="protein sequence ID" value="KAK3269817.1"/>
    <property type="molecule type" value="Genomic_DNA"/>
</dbReference>
<protein>
    <submittedName>
        <fullName evidence="2">Uncharacterized protein</fullName>
    </submittedName>
</protein>
<sequence length="80" mass="8795">MLLPSDTSEECSKEEATEESRTGNALSCTPLRLQSRSASRTPLETNPVNEGTQNQNNRLFPLCTTHAHVHDTHPDLCSTS</sequence>
<accession>A0AAE0G1R4</accession>
<evidence type="ECO:0000313" key="3">
    <source>
        <dbReference type="Proteomes" id="UP001190700"/>
    </source>
</evidence>
<dbReference type="AlphaFoldDB" id="A0AAE0G1R4"/>
<organism evidence="2 3">
    <name type="scientific">Cymbomonas tetramitiformis</name>
    <dbReference type="NCBI Taxonomy" id="36881"/>
    <lineage>
        <taxon>Eukaryota</taxon>
        <taxon>Viridiplantae</taxon>
        <taxon>Chlorophyta</taxon>
        <taxon>Pyramimonadophyceae</taxon>
        <taxon>Pyramimonadales</taxon>
        <taxon>Pyramimonadaceae</taxon>
        <taxon>Cymbomonas</taxon>
    </lineage>
</organism>
<keyword evidence="3" id="KW-1185">Reference proteome</keyword>
<feature type="region of interest" description="Disordered" evidence="1">
    <location>
        <begin position="1"/>
        <end position="56"/>
    </location>
</feature>
<evidence type="ECO:0000256" key="1">
    <source>
        <dbReference type="SAM" id="MobiDB-lite"/>
    </source>
</evidence>
<gene>
    <name evidence="2" type="ORF">CYMTET_21754</name>
</gene>